<dbReference type="PANTHER" id="PTHR13887">
    <property type="entry name" value="GLUTATHIONE S-TRANSFERASE KAPPA"/>
    <property type="match status" value="1"/>
</dbReference>
<dbReference type="PROSITE" id="PS51352">
    <property type="entry name" value="THIOREDOXIN_2"/>
    <property type="match status" value="1"/>
</dbReference>
<evidence type="ECO:0000256" key="2">
    <source>
        <dbReference type="ARBA" id="ARBA00022729"/>
    </source>
</evidence>
<evidence type="ECO:0000256" key="1">
    <source>
        <dbReference type="ARBA" id="ARBA00005791"/>
    </source>
</evidence>
<evidence type="ECO:0000256" key="3">
    <source>
        <dbReference type="ARBA" id="ARBA00023002"/>
    </source>
</evidence>
<evidence type="ECO:0000256" key="5">
    <source>
        <dbReference type="ARBA" id="ARBA00023284"/>
    </source>
</evidence>
<gene>
    <name evidence="8" type="ORF">ACFOZ5_14940</name>
</gene>
<evidence type="ECO:0000256" key="4">
    <source>
        <dbReference type="ARBA" id="ARBA00023157"/>
    </source>
</evidence>
<organism evidence="8 9">
    <name type="scientific">Marinobacter lacisalsi</name>
    <dbReference type="NCBI Taxonomy" id="475979"/>
    <lineage>
        <taxon>Bacteria</taxon>
        <taxon>Pseudomonadati</taxon>
        <taxon>Pseudomonadota</taxon>
        <taxon>Gammaproteobacteria</taxon>
        <taxon>Pseudomonadales</taxon>
        <taxon>Marinobacteraceae</taxon>
        <taxon>Marinobacter</taxon>
    </lineage>
</organism>
<dbReference type="InterPro" id="IPR012336">
    <property type="entry name" value="Thioredoxin-like_fold"/>
</dbReference>
<keyword evidence="6" id="KW-0812">Transmembrane</keyword>
<name>A0ABV8QKN7_9GAMM</name>
<dbReference type="SUPFAM" id="SSF52833">
    <property type="entry name" value="Thioredoxin-like"/>
    <property type="match status" value="1"/>
</dbReference>
<sequence length="241" mass="26566">MGEAKRRQQEGGPAPRKRSSKPVIFAGLVIVAAAVVGALYYLTLPPTPDSDSLPEVSEDTPAFPAQLDRYGISVGPENAEVVVREFADYQCPACASFAEASQKLKSQYVEPGKVRFVFFDLPLRQHTHAVPAAMAARCAGDQDQYWAMHDRLFAEQTRWGGSDNPGEHFSGYADELGLDTRRFDRCMASELHLEAIEDSRQVAIQLKIASTPTVLVNNIPLNSPHWGQLSAVVERELKEEP</sequence>
<dbReference type="Pfam" id="PF13462">
    <property type="entry name" value="Thioredoxin_4"/>
    <property type="match status" value="1"/>
</dbReference>
<feature type="domain" description="Thioredoxin" evidence="7">
    <location>
        <begin position="47"/>
        <end position="238"/>
    </location>
</feature>
<comment type="similarity">
    <text evidence="1">Belongs to the thioredoxin family. DsbA subfamily.</text>
</comment>
<keyword evidence="5" id="KW-0676">Redox-active center</keyword>
<keyword evidence="9" id="KW-1185">Reference proteome</keyword>
<dbReference type="RefSeq" id="WP_379888715.1">
    <property type="nucleotide sequence ID" value="NZ_JBHSDI010000055.1"/>
</dbReference>
<keyword evidence="3" id="KW-0560">Oxidoreductase</keyword>
<dbReference type="InterPro" id="IPR036249">
    <property type="entry name" value="Thioredoxin-like_sf"/>
</dbReference>
<keyword evidence="2" id="KW-0732">Signal</keyword>
<dbReference type="Proteomes" id="UP001595798">
    <property type="component" value="Unassembled WGS sequence"/>
</dbReference>
<protein>
    <submittedName>
        <fullName evidence="8">DsbA family protein</fullName>
    </submittedName>
</protein>
<dbReference type="EMBL" id="JBHSDI010000055">
    <property type="protein sequence ID" value="MFC4260313.1"/>
    <property type="molecule type" value="Genomic_DNA"/>
</dbReference>
<evidence type="ECO:0000259" key="7">
    <source>
        <dbReference type="PROSITE" id="PS51352"/>
    </source>
</evidence>
<evidence type="ECO:0000256" key="6">
    <source>
        <dbReference type="SAM" id="Phobius"/>
    </source>
</evidence>
<accession>A0ABV8QKN7</accession>
<reference evidence="9" key="1">
    <citation type="journal article" date="2019" name="Int. J. Syst. Evol. Microbiol.">
        <title>The Global Catalogue of Microorganisms (GCM) 10K type strain sequencing project: providing services to taxonomists for standard genome sequencing and annotation.</title>
        <authorList>
            <consortium name="The Broad Institute Genomics Platform"/>
            <consortium name="The Broad Institute Genome Sequencing Center for Infectious Disease"/>
            <person name="Wu L."/>
            <person name="Ma J."/>
        </authorList>
    </citation>
    <scope>NUCLEOTIDE SEQUENCE [LARGE SCALE GENOMIC DNA]</scope>
    <source>
        <strain evidence="9">CECT 7297</strain>
    </source>
</reference>
<proteinExistence type="inferred from homology"/>
<keyword evidence="6" id="KW-0472">Membrane</keyword>
<dbReference type="PANTHER" id="PTHR13887:SF14">
    <property type="entry name" value="DISULFIDE BOND FORMATION PROTEIN D"/>
    <property type="match status" value="1"/>
</dbReference>
<evidence type="ECO:0000313" key="9">
    <source>
        <dbReference type="Proteomes" id="UP001595798"/>
    </source>
</evidence>
<dbReference type="Gene3D" id="3.40.30.10">
    <property type="entry name" value="Glutaredoxin"/>
    <property type="match status" value="1"/>
</dbReference>
<feature type="transmembrane region" description="Helical" evidence="6">
    <location>
        <begin position="23"/>
        <end position="42"/>
    </location>
</feature>
<comment type="caution">
    <text evidence="8">The sequence shown here is derived from an EMBL/GenBank/DDBJ whole genome shotgun (WGS) entry which is preliminary data.</text>
</comment>
<keyword evidence="6" id="KW-1133">Transmembrane helix</keyword>
<dbReference type="InterPro" id="IPR013766">
    <property type="entry name" value="Thioredoxin_domain"/>
</dbReference>
<keyword evidence="4" id="KW-1015">Disulfide bond</keyword>
<evidence type="ECO:0000313" key="8">
    <source>
        <dbReference type="EMBL" id="MFC4260313.1"/>
    </source>
</evidence>